<feature type="transmembrane region" description="Helical" evidence="10">
    <location>
        <begin position="115"/>
        <end position="132"/>
    </location>
</feature>
<comment type="caution">
    <text evidence="10">Lacks conserved residue(s) required for the propagation of feature annotation.</text>
</comment>
<reference evidence="12 13" key="1">
    <citation type="submission" date="2017-09" db="EMBL/GenBank/DDBJ databases">
        <title>Depth-based differentiation of microbial function through sediment-hosted aquifers and enrichment of novel symbionts in the deep terrestrial subsurface.</title>
        <authorList>
            <person name="Probst A.J."/>
            <person name="Ladd B."/>
            <person name="Jarett J.K."/>
            <person name="Geller-Mcgrath D.E."/>
            <person name="Sieber C.M."/>
            <person name="Emerson J.B."/>
            <person name="Anantharaman K."/>
            <person name="Thomas B.C."/>
            <person name="Malmstrom R."/>
            <person name="Stieglmeier M."/>
            <person name="Klingl A."/>
            <person name="Woyke T."/>
            <person name="Ryan C.M."/>
            <person name="Banfield J.F."/>
        </authorList>
    </citation>
    <scope>NUCLEOTIDE SEQUENCE [LARGE SCALE GENOMIC DNA]</scope>
    <source>
        <strain evidence="12">CG10_big_fil_rev_8_21_14_0_10_32_10</strain>
    </source>
</reference>
<gene>
    <name evidence="10" type="primary">secY</name>
    <name evidence="12" type="ORF">COV24_01415</name>
</gene>
<keyword evidence="7 10" id="KW-0811">Translocation</keyword>
<comment type="similarity">
    <text evidence="2 10 11">Belongs to the SecY/SEC61-alpha family.</text>
</comment>
<feature type="transmembrane region" description="Helical" evidence="10">
    <location>
        <begin position="384"/>
        <end position="405"/>
    </location>
</feature>
<feature type="transmembrane region" description="Helical" evidence="10">
    <location>
        <begin position="302"/>
        <end position="324"/>
    </location>
</feature>
<keyword evidence="5 10" id="KW-0653">Protein transport</keyword>
<evidence type="ECO:0000256" key="4">
    <source>
        <dbReference type="ARBA" id="ARBA00022692"/>
    </source>
</evidence>
<feature type="transmembrane region" description="Helical" evidence="10">
    <location>
        <begin position="138"/>
        <end position="163"/>
    </location>
</feature>
<feature type="transmembrane region" description="Helical" evidence="10">
    <location>
        <begin position="204"/>
        <end position="224"/>
    </location>
</feature>
<dbReference type="GO" id="GO:0005886">
    <property type="term" value="C:plasma membrane"/>
    <property type="evidence" value="ECO:0007669"/>
    <property type="project" value="UniProtKB-SubCell"/>
</dbReference>
<comment type="subunit">
    <text evidence="10">Component of the Sec protein translocase complex. Heterotrimer consisting of SecY, SecE and SecG subunits. The heterotrimers can form oligomers, although 1 heterotrimer is thought to be able to translocate proteins. Interacts with the ribosome. Interacts with SecDF, and other proteins may be involved. Interacts with SecA.</text>
</comment>
<feature type="transmembrane region" description="Helical" evidence="10">
    <location>
        <begin position="75"/>
        <end position="94"/>
    </location>
</feature>
<dbReference type="InterPro" id="IPR002208">
    <property type="entry name" value="SecY/SEC61-alpha"/>
</dbReference>
<keyword evidence="6 10" id="KW-1133">Transmembrane helix</keyword>
<evidence type="ECO:0000256" key="1">
    <source>
        <dbReference type="ARBA" id="ARBA00004141"/>
    </source>
</evidence>
<dbReference type="SUPFAM" id="SSF103491">
    <property type="entry name" value="Preprotein translocase SecY subunit"/>
    <property type="match status" value="1"/>
</dbReference>
<keyword evidence="10" id="KW-1003">Cell membrane</keyword>
<proteinExistence type="inferred from homology"/>
<feature type="transmembrane region" description="Helical" evidence="10">
    <location>
        <begin position="258"/>
        <end position="282"/>
    </location>
</feature>
<evidence type="ECO:0000256" key="9">
    <source>
        <dbReference type="ARBA" id="ARBA00039733"/>
    </source>
</evidence>
<evidence type="ECO:0000256" key="3">
    <source>
        <dbReference type="ARBA" id="ARBA00022448"/>
    </source>
</evidence>
<dbReference type="GO" id="GO:0043952">
    <property type="term" value="P:protein transport by the Sec complex"/>
    <property type="evidence" value="ECO:0007669"/>
    <property type="project" value="UniProtKB-UniRule"/>
</dbReference>
<dbReference type="PANTHER" id="PTHR10906">
    <property type="entry name" value="SECY/SEC61-ALPHA FAMILY MEMBER"/>
    <property type="match status" value="1"/>
</dbReference>
<keyword evidence="4 10" id="KW-0812">Transmembrane</keyword>
<dbReference type="GO" id="GO:0065002">
    <property type="term" value="P:intracellular protein transmembrane transport"/>
    <property type="evidence" value="ECO:0007669"/>
    <property type="project" value="UniProtKB-UniRule"/>
</dbReference>
<evidence type="ECO:0000313" key="13">
    <source>
        <dbReference type="Proteomes" id="UP000230214"/>
    </source>
</evidence>
<keyword evidence="3 10" id="KW-0813">Transport</keyword>
<sequence>MFSTLKKSFQIKAIRKKIFIVLFIILISRIVAHIPLPGIDREGLSSLFSSNQLLGLIDLFQGGSLSRFSLASVGLSPYITASIVIQMLTMVIPSMEELSKEGAYGYEKINRYTKLLTLPLSLLQSFGLFILFSKQGLFQSLGILDITTIIIALVAGSFILMWLGDLITEQNIGQGISILILVSILSRLPSSFQSLLVASQSGNILNILLFLVVSAAVVAGVVFVTDAVRKIQIAYANANTQNYQADSYLPLRVNQAGVIPIIFAISVVLIPSILGGFLSQLSNNNFANIGSFLTENFRTDSLYYNVFYFVLVVIFTFFYTAVSFNPEKVADDLKNRGGFIPGIRPGRATEDYLNKILTRITLVGALFLGIVAILPSIASVITGVNVITIGGTGVLIVVSVIIEMLKQLESQIIMYEYDDIALT</sequence>
<dbReference type="GO" id="GO:0006605">
    <property type="term" value="P:protein targeting"/>
    <property type="evidence" value="ECO:0007669"/>
    <property type="project" value="UniProtKB-UniRule"/>
</dbReference>
<dbReference type="InterPro" id="IPR023201">
    <property type="entry name" value="SecY_dom_sf"/>
</dbReference>
<comment type="function">
    <text evidence="10">The central subunit of the protein translocation channel SecYEG. Consists of two halves formed by TMs 1-5 and 6-10. These two domains form a lateral gate at the front which open onto the bilayer between TMs 2 and 7, and are clamped together by SecE at the back. The channel is closed by both a pore ring composed of hydrophobic SecY resides and a short helix (helix 2A) on the extracellular side of the membrane which forms a plug. The plug probably moves laterally to allow the channel to open. The ring and the pore may move independently.</text>
</comment>
<feature type="transmembrane region" description="Helical" evidence="10">
    <location>
        <begin position="175"/>
        <end position="198"/>
    </location>
</feature>
<comment type="subcellular location">
    <subcellularLocation>
        <location evidence="10">Cell membrane</location>
        <topology evidence="10">Multi-pass membrane protein</topology>
    </subcellularLocation>
    <subcellularLocation>
        <location evidence="1">Membrane</location>
        <topology evidence="1">Multi-pass membrane protein</topology>
    </subcellularLocation>
</comment>
<organism evidence="12 13">
    <name type="scientific">candidate division WWE3 bacterium CG10_big_fil_rev_8_21_14_0_10_32_10</name>
    <dbReference type="NCBI Taxonomy" id="1975090"/>
    <lineage>
        <taxon>Bacteria</taxon>
        <taxon>Katanobacteria</taxon>
    </lineage>
</organism>
<name>A0A2H0RB36_UNCKA</name>
<feature type="transmembrane region" description="Helical" evidence="10">
    <location>
        <begin position="356"/>
        <end position="378"/>
    </location>
</feature>
<comment type="caution">
    <text evidence="12">The sequence shown here is derived from an EMBL/GenBank/DDBJ whole genome shotgun (WGS) entry which is preliminary data.</text>
</comment>
<dbReference type="PROSITE" id="PS00755">
    <property type="entry name" value="SECY_1"/>
    <property type="match status" value="1"/>
</dbReference>
<dbReference type="InterPro" id="IPR026593">
    <property type="entry name" value="SecY"/>
</dbReference>
<evidence type="ECO:0000256" key="6">
    <source>
        <dbReference type="ARBA" id="ARBA00022989"/>
    </source>
</evidence>
<dbReference type="AlphaFoldDB" id="A0A2H0RB36"/>
<dbReference type="HAMAP" id="MF_01465">
    <property type="entry name" value="SecY"/>
    <property type="match status" value="1"/>
</dbReference>
<accession>A0A2H0RB36</accession>
<keyword evidence="8 10" id="KW-0472">Membrane</keyword>
<dbReference type="FunFam" id="1.10.3370.10:FF:000001">
    <property type="entry name" value="Preprotein translocase subunit SecY"/>
    <property type="match status" value="1"/>
</dbReference>
<evidence type="ECO:0000256" key="7">
    <source>
        <dbReference type="ARBA" id="ARBA00023010"/>
    </source>
</evidence>
<dbReference type="Pfam" id="PF00344">
    <property type="entry name" value="SecY"/>
    <property type="match status" value="1"/>
</dbReference>
<evidence type="ECO:0000256" key="2">
    <source>
        <dbReference type="ARBA" id="ARBA00005751"/>
    </source>
</evidence>
<evidence type="ECO:0000313" key="12">
    <source>
        <dbReference type="EMBL" id="PIR43697.1"/>
    </source>
</evidence>
<protein>
    <recommendedName>
        <fullName evidence="9 10">Protein translocase subunit SecY</fullName>
    </recommendedName>
</protein>
<dbReference type="Gene3D" id="1.10.3370.10">
    <property type="entry name" value="SecY subunit domain"/>
    <property type="match status" value="1"/>
</dbReference>
<dbReference type="PRINTS" id="PR00303">
    <property type="entry name" value="SECYTRNLCASE"/>
</dbReference>
<dbReference type="NCBIfam" id="TIGR00967">
    <property type="entry name" value="3a0501s007"/>
    <property type="match status" value="1"/>
</dbReference>
<dbReference type="InterPro" id="IPR030659">
    <property type="entry name" value="SecY_CS"/>
</dbReference>
<evidence type="ECO:0000256" key="10">
    <source>
        <dbReference type="HAMAP-Rule" id="MF_01465"/>
    </source>
</evidence>
<evidence type="ECO:0000256" key="8">
    <source>
        <dbReference type="ARBA" id="ARBA00023136"/>
    </source>
</evidence>
<dbReference type="EMBL" id="PCXU01000013">
    <property type="protein sequence ID" value="PIR43697.1"/>
    <property type="molecule type" value="Genomic_DNA"/>
</dbReference>
<evidence type="ECO:0000256" key="5">
    <source>
        <dbReference type="ARBA" id="ARBA00022927"/>
    </source>
</evidence>
<dbReference type="PIRSF" id="PIRSF004557">
    <property type="entry name" value="SecY"/>
    <property type="match status" value="1"/>
</dbReference>
<evidence type="ECO:0000256" key="11">
    <source>
        <dbReference type="RuleBase" id="RU004349"/>
    </source>
</evidence>
<dbReference type="Proteomes" id="UP000230214">
    <property type="component" value="Unassembled WGS sequence"/>
</dbReference>